<dbReference type="GO" id="GO:0004656">
    <property type="term" value="F:procollagen-proline 4-dioxygenase activity"/>
    <property type="evidence" value="ECO:0007669"/>
    <property type="project" value="InterPro"/>
</dbReference>
<proteinExistence type="predicted"/>
<gene>
    <name evidence="8" type="ORF">AFUS01_LOCUS26352</name>
</gene>
<evidence type="ECO:0000256" key="3">
    <source>
        <dbReference type="ARBA" id="ARBA00022896"/>
    </source>
</evidence>
<evidence type="ECO:0000313" key="8">
    <source>
        <dbReference type="EMBL" id="CAG7815688.1"/>
    </source>
</evidence>
<keyword evidence="4" id="KW-0223">Dioxygenase</keyword>
<comment type="cofactor">
    <cofactor evidence="1">
        <name>L-ascorbate</name>
        <dbReference type="ChEBI" id="CHEBI:38290"/>
    </cofactor>
</comment>
<dbReference type="SMART" id="SM00702">
    <property type="entry name" value="P4Hc"/>
    <property type="match status" value="1"/>
</dbReference>
<dbReference type="Pfam" id="PF08336">
    <property type="entry name" value="P4Ha_N"/>
    <property type="match status" value="1"/>
</dbReference>
<dbReference type="InterPro" id="IPR006620">
    <property type="entry name" value="Pro_4_hyd_alph"/>
</dbReference>
<keyword evidence="5" id="KW-0560">Oxidoreductase</keyword>
<dbReference type="OrthoDB" id="420380at2759"/>
<evidence type="ECO:0000256" key="1">
    <source>
        <dbReference type="ARBA" id="ARBA00001961"/>
    </source>
</evidence>
<dbReference type="GO" id="GO:0031418">
    <property type="term" value="F:L-ascorbic acid binding"/>
    <property type="evidence" value="ECO:0007669"/>
    <property type="project" value="UniProtKB-KW"/>
</dbReference>
<evidence type="ECO:0000313" key="9">
    <source>
        <dbReference type="Proteomes" id="UP000708208"/>
    </source>
</evidence>
<evidence type="ECO:0000256" key="4">
    <source>
        <dbReference type="ARBA" id="ARBA00022964"/>
    </source>
</evidence>
<keyword evidence="6" id="KW-0408">Iron</keyword>
<dbReference type="AlphaFoldDB" id="A0A8J2L4Z4"/>
<comment type="caution">
    <text evidence="8">The sequence shown here is derived from an EMBL/GenBank/DDBJ whole genome shotgun (WGS) entry which is preliminary data.</text>
</comment>
<dbReference type="Proteomes" id="UP000708208">
    <property type="component" value="Unassembled WGS sequence"/>
</dbReference>
<accession>A0A8J2L4Z4</accession>
<dbReference type="GO" id="GO:0005783">
    <property type="term" value="C:endoplasmic reticulum"/>
    <property type="evidence" value="ECO:0007669"/>
    <property type="project" value="InterPro"/>
</dbReference>
<name>A0A8J2L4Z4_9HEXA</name>
<sequence length="974" mass="112439">MFLASNSLLDIRKSVHLYLKDVYQSRGLGEINDLVDKVQSSHLQNPVYSYRFIRRGKFLLRSLLSNKYFVRNFGLVAREILYTFWKYGWPSLDNLENAIGNILKVQHVYNFEVEEFANGMKLKGQKNCTFSSLHCYEIAIVALKSEKFTFAIEWLELAREKAHVDRKMSIAYIEFCLQNSIEMHNADFDDENMMTMDPFFFSRRIRKIPKDSKNAQKIRNIQIQKFKGKRGKSNENINYLGLCSGENLQTEIEKSFLFCWNEFQIHPIFMIGPMKMEFLSRNPDVIQIYELFNDNKWFESTLNKPNGHVDIVEQTQGRWDQFGSTRKIIPNTTSGITLSAKIEQFTGLNVENNTFSKSVKTASTTNLIRENKLNRSYNLSGHRISTLLLYFSNVKEGGATVFPYLGIAAEPIKGTGVLWYNVLVNGSTDGSTIYRECPILLGEDLIHTPYKITLVDHFFVQKCGLKPHERFQFPVNAKNLPVPRIKMNNFQKMKIPADHVFNNFKTVSKYSIIVPQSMKDLVRLEWAVIYPRIKYLYIKYRNKTKGTFREEFDRNNADIKTYLQDFEESTLNVTGSLVFSPDQELRMVEKIAWNPLAMYRLVSRFRDYVQLWVRNSSSIENNLSKKITSSLNTIYNISDGPLQNDIISAKFILFHIQHIYNLSVSDIASGVVNGIDAKVTLKAKDCYDIGKYAVSLEFFTSGVYWLEHALHLQLDGSLNDGTVKIEDVQDALTVAEMMSSENHHKYYHHQEINDTLNIRFRESCQGKVSQNDVEKARLFCCEKAMHSLKNASYWNFEHTMLRKNTKMVLEIFSARPNTNIVFEPETIGPIRKLMDSLTGLKTFTKYKHVPELRMTAYMPGSHRSGHPDSRPYSIIATVFFYLSDVDHGGLTAFVPGDFQVVPKKGSALFWYSLFSSGVVDESTIHGSCPVLFGEKWVAAKLIPFENQDHIQCHLKPNSRFEILMNGQSKYKTHI</sequence>
<protein>
    <recommendedName>
        <fullName evidence="7">Prolyl 4-hydroxylase alpha subunit domain-containing protein</fullName>
    </recommendedName>
</protein>
<keyword evidence="2" id="KW-0479">Metal-binding</keyword>
<dbReference type="PANTHER" id="PTHR10869:SF244">
    <property type="entry name" value="PROLYL 4-HYDROXYLASE SUBUNIT ALPHA-2"/>
    <property type="match status" value="1"/>
</dbReference>
<dbReference type="PANTHER" id="PTHR10869">
    <property type="entry name" value="PROLYL 4-HYDROXYLASE ALPHA SUBUNIT"/>
    <property type="match status" value="1"/>
</dbReference>
<keyword evidence="3" id="KW-0847">Vitamin C</keyword>
<organism evidence="8 9">
    <name type="scientific">Allacma fusca</name>
    <dbReference type="NCBI Taxonomy" id="39272"/>
    <lineage>
        <taxon>Eukaryota</taxon>
        <taxon>Metazoa</taxon>
        <taxon>Ecdysozoa</taxon>
        <taxon>Arthropoda</taxon>
        <taxon>Hexapoda</taxon>
        <taxon>Collembola</taxon>
        <taxon>Symphypleona</taxon>
        <taxon>Sminthuridae</taxon>
        <taxon>Allacma</taxon>
    </lineage>
</organism>
<evidence type="ECO:0000256" key="2">
    <source>
        <dbReference type="ARBA" id="ARBA00022723"/>
    </source>
</evidence>
<evidence type="ECO:0000256" key="5">
    <source>
        <dbReference type="ARBA" id="ARBA00023002"/>
    </source>
</evidence>
<keyword evidence="9" id="KW-1185">Reference proteome</keyword>
<evidence type="ECO:0000256" key="6">
    <source>
        <dbReference type="ARBA" id="ARBA00023004"/>
    </source>
</evidence>
<dbReference type="InterPro" id="IPR013547">
    <property type="entry name" value="P4H_N"/>
</dbReference>
<feature type="domain" description="Prolyl 4-hydroxylase alpha subunit" evidence="7">
    <location>
        <begin position="783"/>
        <end position="943"/>
    </location>
</feature>
<dbReference type="EMBL" id="CAJVCH010350713">
    <property type="protein sequence ID" value="CAG7815688.1"/>
    <property type="molecule type" value="Genomic_DNA"/>
</dbReference>
<reference evidence="8" key="1">
    <citation type="submission" date="2021-06" db="EMBL/GenBank/DDBJ databases">
        <authorList>
            <person name="Hodson N. C."/>
            <person name="Mongue J. A."/>
            <person name="Jaron S. K."/>
        </authorList>
    </citation>
    <scope>NUCLEOTIDE SEQUENCE</scope>
</reference>
<dbReference type="InterPro" id="IPR045054">
    <property type="entry name" value="P4HA-like"/>
</dbReference>
<dbReference type="GO" id="GO:0005506">
    <property type="term" value="F:iron ion binding"/>
    <property type="evidence" value="ECO:0007669"/>
    <property type="project" value="InterPro"/>
</dbReference>
<evidence type="ECO:0000259" key="7">
    <source>
        <dbReference type="SMART" id="SM00702"/>
    </source>
</evidence>